<dbReference type="Pfam" id="PF00975">
    <property type="entry name" value="Thioesterase"/>
    <property type="match status" value="1"/>
</dbReference>
<keyword evidence="1" id="KW-0596">Phosphopantetheine</keyword>
<dbReference type="Pfam" id="PF08242">
    <property type="entry name" value="Methyltransf_12"/>
    <property type="match status" value="1"/>
</dbReference>
<dbReference type="InterPro" id="IPR020459">
    <property type="entry name" value="AMP-binding"/>
</dbReference>
<dbReference type="PROSITE" id="PS00455">
    <property type="entry name" value="AMP_BINDING"/>
    <property type="match status" value="1"/>
</dbReference>
<dbReference type="InterPro" id="IPR029058">
    <property type="entry name" value="AB_hydrolase_fold"/>
</dbReference>
<dbReference type="InterPro" id="IPR042099">
    <property type="entry name" value="ANL_N_sf"/>
</dbReference>
<evidence type="ECO:0000259" key="5">
    <source>
        <dbReference type="PROSITE" id="PS50075"/>
    </source>
</evidence>
<dbReference type="PRINTS" id="PR00154">
    <property type="entry name" value="AMPBINDING"/>
</dbReference>
<dbReference type="InterPro" id="IPR013217">
    <property type="entry name" value="Methyltransf_12"/>
</dbReference>
<dbReference type="InterPro" id="IPR009081">
    <property type="entry name" value="PP-bd_ACP"/>
</dbReference>
<dbReference type="EMBL" id="PSQG01000039">
    <property type="protein sequence ID" value="RCH41674.1"/>
    <property type="molecule type" value="Genomic_DNA"/>
</dbReference>
<comment type="caution">
    <text evidence="6">The sequence shown here is derived from an EMBL/GenBank/DDBJ whole genome shotgun (WGS) entry which is preliminary data.</text>
</comment>
<keyword evidence="2" id="KW-0597">Phosphoprotein</keyword>
<dbReference type="Pfam" id="PF00550">
    <property type="entry name" value="PP-binding"/>
    <property type="match status" value="1"/>
</dbReference>
<dbReference type="GO" id="GO:0017000">
    <property type="term" value="P:antibiotic biosynthetic process"/>
    <property type="evidence" value="ECO:0007669"/>
    <property type="project" value="UniProtKB-KW"/>
</dbReference>
<dbReference type="PROSITE" id="PS00012">
    <property type="entry name" value="PHOSPHOPANTETHEINE"/>
    <property type="match status" value="1"/>
</dbReference>
<dbReference type="SUPFAM" id="SSF56801">
    <property type="entry name" value="Acetyl-CoA synthetase-like"/>
    <property type="match status" value="1"/>
</dbReference>
<dbReference type="SUPFAM" id="SSF53335">
    <property type="entry name" value="S-adenosyl-L-methionine-dependent methyltransferases"/>
    <property type="match status" value="1"/>
</dbReference>
<name>A0A367FVA9_9FIRM</name>
<dbReference type="InterPro" id="IPR045851">
    <property type="entry name" value="AMP-bd_C_sf"/>
</dbReference>
<evidence type="ECO:0000256" key="1">
    <source>
        <dbReference type="ARBA" id="ARBA00022450"/>
    </source>
</evidence>
<dbReference type="SUPFAM" id="SSF47336">
    <property type="entry name" value="ACP-like"/>
    <property type="match status" value="1"/>
</dbReference>
<reference evidence="6 7" key="1">
    <citation type="submission" date="2018-02" db="EMBL/GenBank/DDBJ databases">
        <title>Complete genome sequencing of Faecalibacterium prausnitzii strains isolated from the human gut.</title>
        <authorList>
            <person name="Fitzgerald B.C."/>
            <person name="Shkoporov A.N."/>
            <person name="Ross P.R."/>
            <person name="Hill C."/>
        </authorList>
    </citation>
    <scope>NUCLEOTIDE SEQUENCE [LARGE SCALE GENOMIC DNA]</scope>
    <source>
        <strain evidence="6 7">APC942/31-1</strain>
    </source>
</reference>
<dbReference type="SUPFAM" id="SSF53474">
    <property type="entry name" value="alpha/beta-Hydrolases"/>
    <property type="match status" value="1"/>
</dbReference>
<dbReference type="Gene3D" id="3.30.300.30">
    <property type="match status" value="2"/>
</dbReference>
<protein>
    <submittedName>
        <fullName evidence="6">Non-ribosomal peptide synthetase</fullName>
    </submittedName>
</protein>
<dbReference type="RefSeq" id="WP_114002869.1">
    <property type="nucleotide sequence ID" value="NZ_PSQG01000039.1"/>
</dbReference>
<dbReference type="GO" id="GO:0031177">
    <property type="term" value="F:phosphopantetheine binding"/>
    <property type="evidence" value="ECO:0007669"/>
    <property type="project" value="TreeGrafter"/>
</dbReference>
<dbReference type="InterPro" id="IPR036736">
    <property type="entry name" value="ACP-like_sf"/>
</dbReference>
<dbReference type="CDD" id="cd02440">
    <property type="entry name" value="AdoMet_MTases"/>
    <property type="match status" value="1"/>
</dbReference>
<dbReference type="InterPro" id="IPR001031">
    <property type="entry name" value="Thioesterase"/>
</dbReference>
<dbReference type="GO" id="GO:0016874">
    <property type="term" value="F:ligase activity"/>
    <property type="evidence" value="ECO:0007669"/>
    <property type="project" value="UniProtKB-KW"/>
</dbReference>
<organism evidence="6 7">
    <name type="scientific">Blautia obeum</name>
    <dbReference type="NCBI Taxonomy" id="40520"/>
    <lineage>
        <taxon>Bacteria</taxon>
        <taxon>Bacillati</taxon>
        <taxon>Bacillota</taxon>
        <taxon>Clostridia</taxon>
        <taxon>Lachnospirales</taxon>
        <taxon>Lachnospiraceae</taxon>
        <taxon>Blautia</taxon>
    </lineage>
</organism>
<keyword evidence="3" id="KW-0436">Ligase</keyword>
<dbReference type="GO" id="GO:0005737">
    <property type="term" value="C:cytoplasm"/>
    <property type="evidence" value="ECO:0007669"/>
    <property type="project" value="TreeGrafter"/>
</dbReference>
<dbReference type="GO" id="GO:0043041">
    <property type="term" value="P:amino acid activation for nonribosomal peptide biosynthetic process"/>
    <property type="evidence" value="ECO:0007669"/>
    <property type="project" value="TreeGrafter"/>
</dbReference>
<dbReference type="Gene3D" id="3.40.50.12780">
    <property type="entry name" value="N-terminal domain of ligase-like"/>
    <property type="match status" value="1"/>
</dbReference>
<keyword evidence="4" id="KW-0045">Antibiotic biosynthesis</keyword>
<evidence type="ECO:0000256" key="3">
    <source>
        <dbReference type="ARBA" id="ARBA00022598"/>
    </source>
</evidence>
<dbReference type="InterPro" id="IPR006162">
    <property type="entry name" value="Ppantetheine_attach_site"/>
</dbReference>
<proteinExistence type="predicted"/>
<evidence type="ECO:0000313" key="7">
    <source>
        <dbReference type="Proteomes" id="UP000253208"/>
    </source>
</evidence>
<dbReference type="PROSITE" id="PS50075">
    <property type="entry name" value="CARRIER"/>
    <property type="match status" value="1"/>
</dbReference>
<dbReference type="Gene3D" id="1.10.1200.10">
    <property type="entry name" value="ACP-like"/>
    <property type="match status" value="1"/>
</dbReference>
<gene>
    <name evidence="6" type="ORF">C4886_17190</name>
</gene>
<sequence length="1217" mass="138071">PFLDNTILPYIILKIYSRNLIYSILDATTEYQLREIAGVRGSDPAYIIYTSGTTGKPKGVVISHEAAMNTIYDVIERFSLNRETVILGLSNLAFDLSVFDIFGCFQVGGTLVLPDDELKKNPKHILDLIIINRVTVLNAVPAQMKMLDSYMDNAGILEISWVKLIIMSGDWIPVGLPENLFKKFTNAIVVSMGGATECAIWSIFHIIPRGYEKKNSIPYGKPLSNQKFYILNAGMEDCPDGVSGDIYIAGKGLAKEYFKDKEMTDQKFIFLPRIGERIYKTGDVGQYDEAGIIEFLGRSDNQVKVRGHRIELTEIDSILSENKELDDVVSIIVGDAQEDRRIVTVAVPKQAEVATEDTSQEIANIKNKEEELTKEVNKELLSEWVHAANKVVLSDIFLALYGKGVFTDSNRLYTYEEIVKTLNIPNKLYKLMHRWLTVLCNEKIVVHRDGGYCVNLFIAEQYKNNKKLWDEMYSIEGRLHYSQKLLDYLKTSSDVLPELMAGKEDPLNLLFPKGEMDVAMAAYHDNIINRIMNGLAKEEIEFLALDNRRTPIRILEVGAGVGGTSVDVIPSLDGTGAEYYFTDLSAFFLNNAREKFSGYEWVKYNIFDINKDIMEQTIAPFSVDIILAANVLHNAKNIHYVLENLKKLLKPNGTIIILEETLEAYTLLTSMEFKDGLTGFTDERAENNQTFFKREQWEGVFKEHKADIVYQFPEKGTPLEMAGQTIYVVRFKENYICPDKNNMLDELERRIPEYMIPSVITFLPRLPQTSNDKIDRGRISKWISASAEENKKVDVAELPQNDLEEQIARIWCKELNIERIGRNDNFYLSGGDSLLIAQVIARMRETIEAAKRWSWDDLLKEMMKTPTIRGVAKILSNQAGENEQDKSLVIIKEAAESSEKKVTVVFHAGTGTLTPYNSLIAYITERSQENEAVMGFTFGDEAEYLAIPTDKIFENLGKKYGRILSELGFTEYTLIGHCVGGLIALETAHYLKDKGKNVSSVTLLSTSIPHKKEETVLADLDMKIFETAVQTSLYNELLLERTFASLIDADIKKAGHQVDNDTLQQVIEYLIFNNGGNITVQALCSLTGKFAEVGAEFQRLHSMSATERMNDLYTTIERPNGQLMEHQRKMLNVLFRVFAQNFRCVSSYIPKVYTGKMRVFDCESAIANFFPSLFSEDKKTWEQYAQGEFLFDTMKGDHISCMNSPYIEENVKKILDL</sequence>
<dbReference type="Pfam" id="PF00501">
    <property type="entry name" value="AMP-binding"/>
    <property type="match status" value="1"/>
</dbReference>
<dbReference type="InterPro" id="IPR020845">
    <property type="entry name" value="AMP-binding_CS"/>
</dbReference>
<dbReference type="AlphaFoldDB" id="A0A367FVA9"/>
<dbReference type="PANTHER" id="PTHR45527:SF10">
    <property type="entry name" value="PYOCHELIN SYNTHASE PCHF"/>
    <property type="match status" value="1"/>
</dbReference>
<dbReference type="Gene3D" id="3.40.50.1820">
    <property type="entry name" value="alpha/beta hydrolase"/>
    <property type="match status" value="1"/>
</dbReference>
<evidence type="ECO:0000256" key="2">
    <source>
        <dbReference type="ARBA" id="ARBA00022553"/>
    </source>
</evidence>
<feature type="non-terminal residue" evidence="6">
    <location>
        <position position="1"/>
    </location>
</feature>
<evidence type="ECO:0000313" key="6">
    <source>
        <dbReference type="EMBL" id="RCH41674.1"/>
    </source>
</evidence>
<accession>A0A367FVA9</accession>
<feature type="domain" description="Carrier" evidence="5">
    <location>
        <begin position="798"/>
        <end position="879"/>
    </location>
</feature>
<dbReference type="InterPro" id="IPR000873">
    <property type="entry name" value="AMP-dep_synth/lig_dom"/>
</dbReference>
<dbReference type="Proteomes" id="UP000253208">
    <property type="component" value="Unassembled WGS sequence"/>
</dbReference>
<dbReference type="InterPro" id="IPR029063">
    <property type="entry name" value="SAM-dependent_MTases_sf"/>
</dbReference>
<dbReference type="Gene3D" id="3.40.50.150">
    <property type="entry name" value="Vaccinia Virus protein VP39"/>
    <property type="match status" value="1"/>
</dbReference>
<dbReference type="GO" id="GO:0044550">
    <property type="term" value="P:secondary metabolite biosynthetic process"/>
    <property type="evidence" value="ECO:0007669"/>
    <property type="project" value="TreeGrafter"/>
</dbReference>
<evidence type="ECO:0000256" key="4">
    <source>
        <dbReference type="ARBA" id="ARBA00023194"/>
    </source>
</evidence>
<dbReference type="PANTHER" id="PTHR45527">
    <property type="entry name" value="NONRIBOSOMAL PEPTIDE SYNTHETASE"/>
    <property type="match status" value="1"/>
</dbReference>